<dbReference type="InterPro" id="IPR036047">
    <property type="entry name" value="F-box-like_dom_sf"/>
</dbReference>
<dbReference type="CDD" id="cd22143">
    <property type="entry name" value="F-box_ScMDM30-like"/>
    <property type="match status" value="1"/>
</dbReference>
<evidence type="ECO:0000259" key="2">
    <source>
        <dbReference type="PROSITE" id="PS50181"/>
    </source>
</evidence>
<feature type="domain" description="F-box" evidence="2">
    <location>
        <begin position="522"/>
        <end position="567"/>
    </location>
</feature>
<dbReference type="Pfam" id="PF12937">
    <property type="entry name" value="F-box-like"/>
    <property type="match status" value="1"/>
</dbReference>
<dbReference type="AlphaFoldDB" id="A0A7C8JKH7"/>
<proteinExistence type="predicted"/>
<dbReference type="EMBL" id="WIQZ01000061">
    <property type="protein sequence ID" value="KAF3129524.1"/>
    <property type="molecule type" value="Genomic_DNA"/>
</dbReference>
<evidence type="ECO:0000313" key="3">
    <source>
        <dbReference type="EMBL" id="KAF3129524.1"/>
    </source>
</evidence>
<dbReference type="PROSITE" id="PS50181">
    <property type="entry name" value="FBOX"/>
    <property type="match status" value="2"/>
</dbReference>
<reference evidence="3 4" key="1">
    <citation type="submission" date="2019-06" db="EMBL/GenBank/DDBJ databases">
        <authorList>
            <person name="Palmer J.M."/>
        </authorList>
    </citation>
    <scope>NUCLEOTIDE SEQUENCE [LARGE SCALE GENOMIC DNA]</scope>
    <source>
        <strain evidence="3 4">TWF703</strain>
    </source>
</reference>
<organism evidence="3 4">
    <name type="scientific">Orbilia oligospora</name>
    <name type="common">Nematode-trapping fungus</name>
    <name type="synonym">Arthrobotrys oligospora</name>
    <dbReference type="NCBI Taxonomy" id="2813651"/>
    <lineage>
        <taxon>Eukaryota</taxon>
        <taxon>Fungi</taxon>
        <taxon>Dikarya</taxon>
        <taxon>Ascomycota</taxon>
        <taxon>Pezizomycotina</taxon>
        <taxon>Orbiliomycetes</taxon>
        <taxon>Orbiliales</taxon>
        <taxon>Orbiliaceae</taxon>
        <taxon>Orbilia</taxon>
    </lineage>
</organism>
<feature type="domain" description="F-box" evidence="2">
    <location>
        <begin position="35"/>
        <end position="81"/>
    </location>
</feature>
<comment type="caution">
    <text evidence="3">The sequence shown here is derived from an EMBL/GenBank/DDBJ whole genome shotgun (WGS) entry which is preliminary data.</text>
</comment>
<feature type="region of interest" description="Disordered" evidence="1">
    <location>
        <begin position="1"/>
        <end position="36"/>
    </location>
</feature>
<dbReference type="InterPro" id="IPR001810">
    <property type="entry name" value="F-box_dom"/>
</dbReference>
<name>A0A7C8JKH7_ORBOL</name>
<gene>
    <name evidence="3" type="ORF">TWF703_008811</name>
</gene>
<dbReference type="SUPFAM" id="SSF81383">
    <property type="entry name" value="F-box domain"/>
    <property type="match status" value="2"/>
</dbReference>
<dbReference type="SMART" id="SM00256">
    <property type="entry name" value="FBOX"/>
    <property type="match status" value="2"/>
</dbReference>
<sequence>MKNFIQKFQKLTPKSKSPTRPKNDPKSPPSFSSSGTSLHTLPPELLSNILNHLPSKRDIFPLLLTSKRLYHSTYPHLWKRLESNIHERSTFSLSHRYRKTGLRRLGDDITDQVYNLNKDDILGFKYLKHIVFWAADLEVGSVWVDSGLFGVVCGQIKAGRIRLRWLEVILERPEQVCDEAHEFLSVLKEHSKTWPQNLKIRINIPWSDQFSQFMINNFRLEDITNLRLRSDADIPSDGVGEDVVEITIDNIKRLTNLLQRLPSLEFLYLEGSENTCERVPTLIQPLLPELSQLQNAILRLKRVQSLHIYGPLFHPSFFVTPPENVKKLTFTRCFSWEWWRQFSQCPFSKVEDLELCVDTDWIISGWGSLDYIDMRIQGENIVYTMEKFELKSLKKFKTDRWVRSDFIPEGFFDTVVANNPGLDEESRKHCEIMKEYIKPIRHPINLNPHQKSVADVAFSTVHNYHTRPGSLARPYRYLVIPYPTSLHPLSGNNIKAHQSKSIFTSINPNTLYLSKVMEPTKHSPIHSLPPELFTSILTHLTRQETYPLLFVSKHFHSTSLPKIWHTLSTISEERFVRPGQPMKCIGLRKLVANSKEFGFETIEGFKHVKEIYFNGPEDLEDNAAWITTGLLQFVTRLIETGGINLVRLEIDKINARGITMSGDRIVDTKIHSFETFPVMCNFLKALKHHSTATISLKFINPRYKDIGFALEFFNPNHITTLDITHSDTWGQYPHPKESVIRNITNLISILSQTSSLKILKLFLAYPLEEEEGHNHHQELESRFQETISSLSRLEVLHVYYAIFTPSFFLTPPENTKSLIITQHTSLTWWEKLSQYTSKNLETLMIFTPQGTKRKVFLPFSIESLELKTLKKFSMGWDEGPAPRDFFDLLYANNPGLGEDPKKLRRQVKLKLEEQRERHGDELEDDYPYL</sequence>
<accession>A0A7C8JKH7</accession>
<dbReference type="Proteomes" id="UP000480548">
    <property type="component" value="Unassembled WGS sequence"/>
</dbReference>
<evidence type="ECO:0000256" key="1">
    <source>
        <dbReference type="SAM" id="MobiDB-lite"/>
    </source>
</evidence>
<evidence type="ECO:0000313" key="4">
    <source>
        <dbReference type="Proteomes" id="UP000480548"/>
    </source>
</evidence>
<protein>
    <recommendedName>
        <fullName evidence="2">F-box domain-containing protein</fullName>
    </recommendedName>
</protein>